<dbReference type="Gene3D" id="3.30.1140.32">
    <property type="entry name" value="Ribosomal protein S3, C-terminal domain"/>
    <property type="match status" value="1"/>
</dbReference>
<feature type="transmembrane region" description="Helical" evidence="4">
    <location>
        <begin position="83"/>
        <end position="98"/>
    </location>
</feature>
<keyword evidence="4" id="KW-1133">Transmembrane helix</keyword>
<protein>
    <submittedName>
        <fullName evidence="6">Ribosomal protein S3, putative</fullName>
    </submittedName>
</protein>
<evidence type="ECO:0000256" key="1">
    <source>
        <dbReference type="ARBA" id="ARBA00010761"/>
    </source>
</evidence>
<dbReference type="OMA" id="GCFKNSL"/>
<dbReference type="GO" id="GO:0006412">
    <property type="term" value="P:translation"/>
    <property type="evidence" value="ECO:0007669"/>
    <property type="project" value="InterPro"/>
</dbReference>
<feature type="domain" description="Small ribosomal subunit protein uS3 C-terminal" evidence="5">
    <location>
        <begin position="144"/>
        <end position="210"/>
    </location>
</feature>
<feature type="transmembrane region" description="Helical" evidence="4">
    <location>
        <begin position="31"/>
        <end position="50"/>
    </location>
</feature>
<evidence type="ECO:0000256" key="3">
    <source>
        <dbReference type="ARBA" id="ARBA00023274"/>
    </source>
</evidence>
<dbReference type="GO" id="GO:0003735">
    <property type="term" value="F:structural constituent of ribosome"/>
    <property type="evidence" value="ECO:0007669"/>
    <property type="project" value="InterPro"/>
</dbReference>
<feature type="transmembrane region" description="Helical" evidence="4">
    <location>
        <begin position="57"/>
        <end position="77"/>
    </location>
</feature>
<dbReference type="GeneID" id="30315865"/>
<dbReference type="GO" id="GO:0005840">
    <property type="term" value="C:ribosome"/>
    <property type="evidence" value="ECO:0007669"/>
    <property type="project" value="UniProtKB-KW"/>
</dbReference>
<sequence>MGHKVHPLIFRSNIYKNYLNNFYLNIYKNKYYLINILLIYFLYYSIYKIFNNKKINFYININVYFYINKFIIIFFLYNNNINFKYIFILFNYFNYYYYKNYNCVCFLKIKYIKNILNNINIIMFYIKKYYIKYKSLRLIFDFLYKNILKINNNNIKGLKIKFSGRFKNSLKTKIEIYTYGIISLNNLYNNIKYINDIINTKQGILGIKIWLNS</sequence>
<dbReference type="RefSeq" id="YP_009325489.1">
    <property type="nucleotide sequence ID" value="NC_031964.1"/>
</dbReference>
<gene>
    <name evidence="6" type="primary">RPS3</name>
    <name evidence="6" type="ORF">PRELSG_API02700</name>
</gene>
<keyword evidence="2 6" id="KW-0689">Ribosomal protein</keyword>
<dbReference type="KEGG" id="prel:PRELSG_API02700"/>
<organism evidence="6 7">
    <name type="scientific">Plasmodium relictum</name>
    <dbReference type="NCBI Taxonomy" id="85471"/>
    <lineage>
        <taxon>Eukaryota</taxon>
        <taxon>Sar</taxon>
        <taxon>Alveolata</taxon>
        <taxon>Apicomplexa</taxon>
        <taxon>Aconoidasida</taxon>
        <taxon>Haemosporida</taxon>
        <taxon>Plasmodiidae</taxon>
        <taxon>Plasmodium</taxon>
        <taxon>Plasmodium (Haemamoeba)</taxon>
    </lineage>
</organism>
<dbReference type="SUPFAM" id="SSF54821">
    <property type="entry name" value="Ribosomal protein S3 C-terminal domain"/>
    <property type="match status" value="1"/>
</dbReference>
<evidence type="ECO:0000259" key="5">
    <source>
        <dbReference type="Pfam" id="PF00189"/>
    </source>
</evidence>
<evidence type="ECO:0000313" key="6">
    <source>
        <dbReference type="EMBL" id="CRH02947.1"/>
    </source>
</evidence>
<evidence type="ECO:0000256" key="4">
    <source>
        <dbReference type="SAM" id="Phobius"/>
    </source>
</evidence>
<dbReference type="AlphaFoldDB" id="A0A1J1HC05"/>
<dbReference type="EMBL" id="LN835310">
    <property type="protein sequence ID" value="CRH02947.1"/>
    <property type="molecule type" value="Genomic_DNA"/>
</dbReference>
<keyword evidence="7" id="KW-1185">Reference proteome</keyword>
<dbReference type="InterPro" id="IPR001351">
    <property type="entry name" value="Ribosomal_uS3_C"/>
</dbReference>
<proteinExistence type="inferred from homology"/>
<dbReference type="Proteomes" id="UP000220158">
    <property type="component" value="Apicoplast API"/>
</dbReference>
<keyword evidence="3" id="KW-0687">Ribonucleoprotein</keyword>
<reference evidence="6 7" key="1">
    <citation type="submission" date="2015-04" db="EMBL/GenBank/DDBJ databases">
        <authorList>
            <consortium name="Pathogen Informatics"/>
        </authorList>
    </citation>
    <scope>NUCLEOTIDE SEQUENCE [LARGE SCALE GENOMIC DNA]</scope>
    <source>
        <strain evidence="6 7">SGS1</strain>
    </source>
</reference>
<keyword evidence="4" id="KW-0812">Transmembrane</keyword>
<evidence type="ECO:0000256" key="2">
    <source>
        <dbReference type="ARBA" id="ARBA00022980"/>
    </source>
</evidence>
<accession>A0A1J1HC05</accession>
<dbReference type="InterPro" id="IPR036419">
    <property type="entry name" value="Ribosomal_S3_C_sf"/>
</dbReference>
<dbReference type="VEuPathDB" id="PlasmoDB:PRELSG_API02700"/>
<dbReference type="GO" id="GO:1990904">
    <property type="term" value="C:ribonucleoprotein complex"/>
    <property type="evidence" value="ECO:0007669"/>
    <property type="project" value="UniProtKB-KW"/>
</dbReference>
<dbReference type="Pfam" id="PF00189">
    <property type="entry name" value="Ribosomal_S3_C"/>
    <property type="match status" value="1"/>
</dbReference>
<evidence type="ECO:0000313" key="7">
    <source>
        <dbReference type="Proteomes" id="UP000220158"/>
    </source>
</evidence>
<name>A0A1J1HC05_PLARL</name>
<keyword evidence="4" id="KW-0472">Membrane</keyword>
<comment type="similarity">
    <text evidence="1">Belongs to the universal ribosomal protein uS3 family.</text>
</comment>